<evidence type="ECO:0000313" key="2">
    <source>
        <dbReference type="Ensembl" id="ENSEBUP00000020908.1"/>
    </source>
</evidence>
<keyword evidence="1" id="KW-0472">Membrane</keyword>
<protein>
    <submittedName>
        <fullName evidence="2">Uncharacterized protein</fullName>
    </submittedName>
</protein>
<feature type="transmembrane region" description="Helical" evidence="1">
    <location>
        <begin position="17"/>
        <end position="36"/>
    </location>
</feature>
<dbReference type="Proteomes" id="UP000694388">
    <property type="component" value="Unplaced"/>
</dbReference>
<keyword evidence="1" id="KW-1133">Transmembrane helix</keyword>
<dbReference type="AlphaFoldDB" id="A0A8C4QUU3"/>
<accession>A0A8C4QUU3</accession>
<evidence type="ECO:0000313" key="3">
    <source>
        <dbReference type="Proteomes" id="UP000694388"/>
    </source>
</evidence>
<reference evidence="2" key="1">
    <citation type="submission" date="2025-08" db="UniProtKB">
        <authorList>
            <consortium name="Ensembl"/>
        </authorList>
    </citation>
    <scope>IDENTIFICATION</scope>
</reference>
<evidence type="ECO:0000256" key="1">
    <source>
        <dbReference type="SAM" id="Phobius"/>
    </source>
</evidence>
<reference evidence="2" key="2">
    <citation type="submission" date="2025-09" db="UniProtKB">
        <authorList>
            <consortium name="Ensembl"/>
        </authorList>
    </citation>
    <scope>IDENTIFICATION</scope>
</reference>
<keyword evidence="1" id="KW-0812">Transmembrane</keyword>
<organism evidence="2 3">
    <name type="scientific">Eptatretus burgeri</name>
    <name type="common">Inshore hagfish</name>
    <dbReference type="NCBI Taxonomy" id="7764"/>
    <lineage>
        <taxon>Eukaryota</taxon>
        <taxon>Metazoa</taxon>
        <taxon>Chordata</taxon>
        <taxon>Craniata</taxon>
        <taxon>Vertebrata</taxon>
        <taxon>Cyclostomata</taxon>
        <taxon>Myxini</taxon>
        <taxon>Myxiniformes</taxon>
        <taxon>Myxinidae</taxon>
        <taxon>Eptatretinae</taxon>
        <taxon>Eptatretus</taxon>
    </lineage>
</organism>
<proteinExistence type="predicted"/>
<name>A0A8C4QUU3_EPTBU</name>
<dbReference type="Ensembl" id="ENSEBUT00000021484.1">
    <property type="protein sequence ID" value="ENSEBUP00000020908.1"/>
    <property type="gene ID" value="ENSEBUG00000012920.1"/>
</dbReference>
<keyword evidence="3" id="KW-1185">Reference proteome</keyword>
<sequence>MQLREAINDKALLSPRLIPMFSFIVLGLSSATLYIWNNKINPQSWNKLPPNYPYKLLVVDIDQNNVKKDRPDF</sequence>